<dbReference type="Gene3D" id="3.40.50.2000">
    <property type="entry name" value="Glycogen Phosphorylase B"/>
    <property type="match status" value="2"/>
</dbReference>
<evidence type="ECO:0000313" key="3">
    <source>
        <dbReference type="EMBL" id="MBP1919018.1"/>
    </source>
</evidence>
<dbReference type="SUPFAM" id="SSF53756">
    <property type="entry name" value="UDP-Glycosyltransferase/glycogen phosphorylase"/>
    <property type="match status" value="1"/>
</dbReference>
<comment type="caution">
    <text evidence="3">The sequence shown here is derived from an EMBL/GenBank/DDBJ whole genome shotgun (WGS) entry which is preliminary data.</text>
</comment>
<dbReference type="EMBL" id="JAGGKC010000010">
    <property type="protein sequence ID" value="MBP1919018.1"/>
    <property type="molecule type" value="Genomic_DNA"/>
</dbReference>
<keyword evidence="4" id="KW-1185">Reference proteome</keyword>
<protein>
    <submittedName>
        <fullName evidence="3">Glycosyltransferase involved in cell wall biosynthesis</fullName>
    </submittedName>
</protein>
<dbReference type="RefSeq" id="WP_245250553.1">
    <property type="nucleotide sequence ID" value="NZ_JAGGKC010000010.1"/>
</dbReference>
<dbReference type="Pfam" id="PF00534">
    <property type="entry name" value="Glycos_transf_1"/>
    <property type="match status" value="1"/>
</dbReference>
<dbReference type="PANTHER" id="PTHR12526:SF622">
    <property type="entry name" value="GLYCOSYLTRANSFERASE (GROUP I)"/>
    <property type="match status" value="1"/>
</dbReference>
<sequence length="415" mass="46540">MIGEKILNILLINHYAGSLDYGMEFRPFYFAREWVKMGHKVDIIAADYSHLRRKNPVVTNDFQIEIIDGITYHWVKTGSYKGNGFDRAKTMAKFVSKLYLNANKISGSINPDVVIASSTYPLDTFPAKKIANLSNAKLIHEIHDMWPSTLIEIGGMAKSHPFVKLMQYGENAFCRHSDIVVSLLPCAKDYLVEHGMDPKSFRYIPNGIVLDDWKAPKDLPEEHMQLFDKLKKEGKFIVGYFGGHAVSNALDLFIEAANNIDDNSIHFVLVGDGVEKTNLIELANKYQLSNVSFLPPVAKLSIPNVIDKFDCVYIGGKKHSLYRFGAALNKLYDTMMAGKPIIYGVDAPNNDVKDFGCGISVSPGDVDGIMKAITEMKQMDTNELHSMGMKGKNAVLEKYEYTVLANKFDAIFKEK</sequence>
<organism evidence="3 4">
    <name type="scientific">Youngiibacter multivorans</name>
    <dbReference type="NCBI Taxonomy" id="937251"/>
    <lineage>
        <taxon>Bacteria</taxon>
        <taxon>Bacillati</taxon>
        <taxon>Bacillota</taxon>
        <taxon>Clostridia</taxon>
        <taxon>Eubacteriales</taxon>
        <taxon>Clostridiaceae</taxon>
        <taxon>Youngiibacter</taxon>
    </lineage>
</organism>
<evidence type="ECO:0000259" key="1">
    <source>
        <dbReference type="Pfam" id="PF00534"/>
    </source>
</evidence>
<accession>A0ABS4G397</accession>
<reference evidence="3 4" key="1">
    <citation type="submission" date="2021-03" db="EMBL/GenBank/DDBJ databases">
        <title>Genomic Encyclopedia of Type Strains, Phase IV (KMG-IV): sequencing the most valuable type-strain genomes for metagenomic binning, comparative biology and taxonomic classification.</title>
        <authorList>
            <person name="Goeker M."/>
        </authorList>
    </citation>
    <scope>NUCLEOTIDE SEQUENCE [LARGE SCALE GENOMIC DNA]</scope>
    <source>
        <strain evidence="3 4">DSM 6139</strain>
    </source>
</reference>
<evidence type="ECO:0000313" key="4">
    <source>
        <dbReference type="Proteomes" id="UP001519271"/>
    </source>
</evidence>
<dbReference type="InterPro" id="IPR028098">
    <property type="entry name" value="Glyco_trans_4-like_N"/>
</dbReference>
<feature type="domain" description="Glycosyl transferase family 1" evidence="1">
    <location>
        <begin position="228"/>
        <end position="392"/>
    </location>
</feature>
<dbReference type="CDD" id="cd03794">
    <property type="entry name" value="GT4_WbuB-like"/>
    <property type="match status" value="1"/>
</dbReference>
<gene>
    <name evidence="3" type="ORF">J2Z34_001503</name>
</gene>
<dbReference type="Proteomes" id="UP001519271">
    <property type="component" value="Unassembled WGS sequence"/>
</dbReference>
<dbReference type="Pfam" id="PF13439">
    <property type="entry name" value="Glyco_transf_4"/>
    <property type="match status" value="1"/>
</dbReference>
<evidence type="ECO:0000259" key="2">
    <source>
        <dbReference type="Pfam" id="PF13439"/>
    </source>
</evidence>
<feature type="domain" description="Glycosyltransferase subfamily 4-like N-terminal" evidence="2">
    <location>
        <begin position="22"/>
        <end position="211"/>
    </location>
</feature>
<dbReference type="InterPro" id="IPR001296">
    <property type="entry name" value="Glyco_trans_1"/>
</dbReference>
<dbReference type="PANTHER" id="PTHR12526">
    <property type="entry name" value="GLYCOSYLTRANSFERASE"/>
    <property type="match status" value="1"/>
</dbReference>
<name>A0ABS4G397_9CLOT</name>
<proteinExistence type="predicted"/>